<dbReference type="Pfam" id="PF25917">
    <property type="entry name" value="BSH_RND"/>
    <property type="match status" value="1"/>
</dbReference>
<name>A0ABX8TKZ5_9CAUL</name>
<proteinExistence type="inferred from homology"/>
<dbReference type="PROSITE" id="PS51257">
    <property type="entry name" value="PROKAR_LIPOPROTEIN"/>
    <property type="match status" value="1"/>
</dbReference>
<dbReference type="InterPro" id="IPR006143">
    <property type="entry name" value="RND_pump_MFP"/>
</dbReference>
<accession>A0ABX8TKZ5</accession>
<dbReference type="EMBL" id="CP080034">
    <property type="protein sequence ID" value="QYC11857.1"/>
    <property type="molecule type" value="Genomic_DNA"/>
</dbReference>
<keyword evidence="2" id="KW-0175">Coiled coil</keyword>
<dbReference type="GeneID" id="94375181"/>
<protein>
    <submittedName>
        <fullName evidence="5">Efflux RND transporter periplasmic adaptor subunit</fullName>
    </submittedName>
</protein>
<evidence type="ECO:0000256" key="1">
    <source>
        <dbReference type="ARBA" id="ARBA00009477"/>
    </source>
</evidence>
<dbReference type="PANTHER" id="PTHR30469:SF15">
    <property type="entry name" value="HLYD FAMILY OF SECRETION PROTEINS"/>
    <property type="match status" value="1"/>
</dbReference>
<evidence type="ECO:0000256" key="2">
    <source>
        <dbReference type="SAM" id="Coils"/>
    </source>
</evidence>
<feature type="domain" description="Multidrug resistance protein MdtA-like barrel-sandwich hybrid" evidence="4">
    <location>
        <begin position="52"/>
        <end position="199"/>
    </location>
</feature>
<comment type="similarity">
    <text evidence="1">Belongs to the membrane fusion protein (MFP) (TC 8.A.1) family.</text>
</comment>
<dbReference type="RefSeq" id="WP_219354365.1">
    <property type="nucleotide sequence ID" value="NZ_CP080034.1"/>
</dbReference>
<reference evidence="5 6" key="1">
    <citation type="submission" date="2021-07" db="EMBL/GenBank/DDBJ databases">
        <title>Isolation and characterization of bacteria from a gold mining with a capacity of golden bioaccumulation.</title>
        <authorList>
            <person name="Yang X.J."/>
        </authorList>
    </citation>
    <scope>NUCLEOTIDE SEQUENCE [LARGE SCALE GENOMIC DNA]</scope>
    <source>
        <strain evidence="5 6">Au29</strain>
    </source>
</reference>
<feature type="chain" id="PRO_5046287242" evidence="3">
    <location>
        <begin position="16"/>
        <end position="292"/>
    </location>
</feature>
<keyword evidence="3" id="KW-0732">Signal</keyword>
<feature type="signal peptide" evidence="3">
    <location>
        <begin position="1"/>
        <end position="15"/>
    </location>
</feature>
<dbReference type="Proteomes" id="UP000824334">
    <property type="component" value="Chromosome"/>
</dbReference>
<keyword evidence="6" id="KW-1185">Reference proteome</keyword>
<organism evidence="5 6">
    <name type="scientific">Brevundimonas nasdae</name>
    <dbReference type="NCBI Taxonomy" id="172043"/>
    <lineage>
        <taxon>Bacteria</taxon>
        <taxon>Pseudomonadati</taxon>
        <taxon>Pseudomonadota</taxon>
        <taxon>Alphaproteobacteria</taxon>
        <taxon>Caulobacterales</taxon>
        <taxon>Caulobacteraceae</taxon>
        <taxon>Brevundimonas</taxon>
    </lineage>
</organism>
<dbReference type="PANTHER" id="PTHR30469">
    <property type="entry name" value="MULTIDRUG RESISTANCE PROTEIN MDTA"/>
    <property type="match status" value="1"/>
</dbReference>
<evidence type="ECO:0000256" key="3">
    <source>
        <dbReference type="SAM" id="SignalP"/>
    </source>
</evidence>
<evidence type="ECO:0000259" key="4">
    <source>
        <dbReference type="Pfam" id="PF25917"/>
    </source>
</evidence>
<sequence length="292" mass="30769">MKLHLPLLACVLAVAACKGGDANKIPTANVAPPAAVARGVIDAEPGLVTLATPFDGVVRSLRVKEGDQVAAGAQLASLDDRLARLTLTAANAEITEIEARVAAANAAANRADVEAARLRRLADADAGSRQDADRARDAARLARDELTTAQRAADTARARRQLDAYAVDARTITAPTAGRIVRRWVSEGASVTAGTPLFMLEPAGARVVRAEVDEEFADKLKPGMTATVSLESDTSRTFQARLVRISEMFGPSQIVGDPTAPSDTRSISVILQPTGEQPNLRLGQRVLVRIAQ</sequence>
<dbReference type="NCBIfam" id="TIGR01730">
    <property type="entry name" value="RND_mfp"/>
    <property type="match status" value="1"/>
</dbReference>
<dbReference type="InterPro" id="IPR058625">
    <property type="entry name" value="MdtA-like_BSH"/>
</dbReference>
<evidence type="ECO:0000313" key="6">
    <source>
        <dbReference type="Proteomes" id="UP000824334"/>
    </source>
</evidence>
<evidence type="ECO:0000313" key="5">
    <source>
        <dbReference type="EMBL" id="QYC11857.1"/>
    </source>
</evidence>
<gene>
    <name evidence="5" type="ORF">KWG56_07880</name>
</gene>
<feature type="coiled-coil region" evidence="2">
    <location>
        <begin position="75"/>
        <end position="152"/>
    </location>
</feature>